<dbReference type="Gene3D" id="2.80.10.50">
    <property type="match status" value="1"/>
</dbReference>
<feature type="region of interest" description="Disordered" evidence="1">
    <location>
        <begin position="180"/>
        <end position="205"/>
    </location>
</feature>
<dbReference type="Proteomes" id="UP000321514">
    <property type="component" value="Unassembled WGS sequence"/>
</dbReference>
<keyword evidence="4" id="KW-1185">Reference proteome</keyword>
<dbReference type="Pfam" id="PF19806">
    <property type="entry name" value="DUF6289"/>
    <property type="match status" value="1"/>
</dbReference>
<evidence type="ECO:0000313" key="2">
    <source>
        <dbReference type="EMBL" id="GEN08465.1"/>
    </source>
</evidence>
<protein>
    <submittedName>
        <fullName evidence="2">Uncharacterized protein</fullName>
    </submittedName>
</protein>
<proteinExistence type="predicted"/>
<dbReference type="EMBL" id="BJXR01000028">
    <property type="protein sequence ID" value="GEN08465.1"/>
    <property type="molecule type" value="Genomic_DNA"/>
</dbReference>
<name>A0A511T2T8_MYXFU</name>
<dbReference type="SUPFAM" id="SSF50370">
    <property type="entry name" value="Ricin B-like lectins"/>
    <property type="match status" value="1"/>
</dbReference>
<evidence type="ECO:0000256" key="1">
    <source>
        <dbReference type="SAM" id="MobiDB-lite"/>
    </source>
</evidence>
<dbReference type="Proteomes" id="UP000183760">
    <property type="component" value="Unassembled WGS sequence"/>
</dbReference>
<gene>
    <name evidence="2" type="ORF">MFU01_35020</name>
    <name evidence="3" type="ORF">SAMN05443572_106106</name>
</gene>
<dbReference type="AlphaFoldDB" id="A0A511T2T8"/>
<dbReference type="InterPro" id="IPR035992">
    <property type="entry name" value="Ricin_B-like_lectins"/>
</dbReference>
<evidence type="ECO:0000313" key="5">
    <source>
        <dbReference type="Proteomes" id="UP000321514"/>
    </source>
</evidence>
<dbReference type="RefSeq" id="WP_170300453.1">
    <property type="nucleotide sequence ID" value="NZ_BJXR01000028.1"/>
</dbReference>
<organism evidence="2 5">
    <name type="scientific">Myxococcus fulvus</name>
    <dbReference type="NCBI Taxonomy" id="33"/>
    <lineage>
        <taxon>Bacteria</taxon>
        <taxon>Pseudomonadati</taxon>
        <taxon>Myxococcota</taxon>
        <taxon>Myxococcia</taxon>
        <taxon>Myxococcales</taxon>
        <taxon>Cystobacterineae</taxon>
        <taxon>Myxococcaceae</taxon>
        <taxon>Myxococcus</taxon>
    </lineage>
</organism>
<evidence type="ECO:0000313" key="3">
    <source>
        <dbReference type="EMBL" id="SEU20181.1"/>
    </source>
</evidence>
<sequence>MKPAIGKPGGNVSAAPCHGPGLDWEFEPVRGTQSGWERIRDGSFCLGARGRRLVSARCDDSLEQQWVITPLETPGAAPPPGFRGIRLKNAATGECVEGAPEPVGGARIRLHPECQPRPSQQWNVHRSVFERLLMDARPEATRAPRQRPLASGQTERLQFYADEGRTLLVGWRGRDCLGAQTSWGVSSPHETRVSAPCPREAGALE</sequence>
<evidence type="ECO:0000313" key="4">
    <source>
        <dbReference type="Proteomes" id="UP000183760"/>
    </source>
</evidence>
<dbReference type="PROSITE" id="PS50231">
    <property type="entry name" value="RICIN_B_LECTIN"/>
    <property type="match status" value="1"/>
</dbReference>
<reference evidence="3 4" key="1">
    <citation type="submission" date="2016-10" db="EMBL/GenBank/DDBJ databases">
        <authorList>
            <person name="Varghese N."/>
            <person name="Submissions S."/>
        </authorList>
    </citation>
    <scope>NUCLEOTIDE SEQUENCE [LARGE SCALE GENOMIC DNA]</scope>
    <source>
        <strain evidence="3 4">DSM 16525</strain>
    </source>
</reference>
<accession>A0A511T2T8</accession>
<comment type="caution">
    <text evidence="2">The sequence shown here is derived from an EMBL/GenBank/DDBJ whole genome shotgun (WGS) entry which is preliminary data.</text>
</comment>
<reference evidence="2 5" key="2">
    <citation type="submission" date="2019-07" db="EMBL/GenBank/DDBJ databases">
        <title>Whole genome shotgun sequence of Myxococcus fulvus NBRC 100333.</title>
        <authorList>
            <person name="Hosoyama A."/>
            <person name="Uohara A."/>
            <person name="Ohji S."/>
            <person name="Ichikawa N."/>
        </authorList>
    </citation>
    <scope>NUCLEOTIDE SEQUENCE [LARGE SCALE GENOMIC DNA]</scope>
    <source>
        <strain evidence="2 5">NBRC 100333</strain>
    </source>
</reference>
<dbReference type="EMBL" id="FOIB01000006">
    <property type="protein sequence ID" value="SEU20181.1"/>
    <property type="molecule type" value="Genomic_DNA"/>
</dbReference>
<dbReference type="InterPro" id="IPR046256">
    <property type="entry name" value="DUF6289"/>
</dbReference>